<dbReference type="GO" id="GO:0005524">
    <property type="term" value="F:ATP binding"/>
    <property type="evidence" value="ECO:0007669"/>
    <property type="project" value="UniProtKB-KW"/>
</dbReference>
<dbReference type="SUPFAM" id="SSF54991">
    <property type="entry name" value="Anticodon-binding domain of PheRS"/>
    <property type="match status" value="1"/>
</dbReference>
<dbReference type="OrthoDB" id="4457at2759"/>
<evidence type="ECO:0000256" key="9">
    <source>
        <dbReference type="ARBA" id="ARBA00023128"/>
    </source>
</evidence>
<name>H2AYW1_KAZAF</name>
<keyword evidence="10" id="KW-0030">Aminoacyl-tRNA synthetase</keyword>
<evidence type="ECO:0000256" key="1">
    <source>
        <dbReference type="ARBA" id="ARBA00004305"/>
    </source>
</evidence>
<dbReference type="AlphaFoldDB" id="H2AYW1"/>
<evidence type="ECO:0000256" key="13">
    <source>
        <dbReference type="ARBA" id="ARBA00057761"/>
    </source>
</evidence>
<reference evidence="17 18" key="1">
    <citation type="journal article" date="2011" name="Proc. Natl. Acad. Sci. U.S.A.">
        <title>Evolutionary erosion of yeast sex chromosomes by mating-type switching accidents.</title>
        <authorList>
            <person name="Gordon J.L."/>
            <person name="Armisen D."/>
            <person name="Proux-Wera E."/>
            <person name="Oheigeartaigh S.S."/>
            <person name="Byrne K.P."/>
            <person name="Wolfe K.H."/>
        </authorList>
    </citation>
    <scope>NUCLEOTIDE SEQUENCE [LARGE SCALE GENOMIC DNA]</scope>
    <source>
        <strain evidence="18">ATCC 22294 / BCRC 22015 / CBS 2517 / CECT 1963 / NBRC 1671 / NRRL Y-8276</strain>
    </source>
</reference>
<evidence type="ECO:0000256" key="2">
    <source>
        <dbReference type="ARBA" id="ARBA00008226"/>
    </source>
</evidence>
<dbReference type="KEGG" id="kaf:KAFR_0H01070"/>
<accession>H2AYW1</accession>
<evidence type="ECO:0000313" key="18">
    <source>
        <dbReference type="Proteomes" id="UP000005220"/>
    </source>
</evidence>
<dbReference type="Gene3D" id="3.30.70.380">
    <property type="entry name" value="Ferrodoxin-fold anticodon-binding domain"/>
    <property type="match status" value="1"/>
</dbReference>
<dbReference type="GO" id="GO:0004826">
    <property type="term" value="F:phenylalanine-tRNA ligase activity"/>
    <property type="evidence" value="ECO:0007669"/>
    <property type="project" value="UniProtKB-EC"/>
</dbReference>
<keyword evidence="9" id="KW-0496">Mitochondrion</keyword>
<dbReference type="GO" id="GO:0000049">
    <property type="term" value="F:tRNA binding"/>
    <property type="evidence" value="ECO:0007669"/>
    <property type="project" value="InterPro"/>
</dbReference>
<organism evidence="17 18">
    <name type="scientific">Kazachstania africana (strain ATCC 22294 / BCRC 22015 / CBS 2517 / CECT 1963 / NBRC 1671 / NRRL Y-8276)</name>
    <name type="common">Yeast</name>
    <name type="synonym">Kluyveromyces africanus</name>
    <dbReference type="NCBI Taxonomy" id="1071382"/>
    <lineage>
        <taxon>Eukaryota</taxon>
        <taxon>Fungi</taxon>
        <taxon>Dikarya</taxon>
        <taxon>Ascomycota</taxon>
        <taxon>Saccharomycotina</taxon>
        <taxon>Saccharomycetes</taxon>
        <taxon>Saccharomycetales</taxon>
        <taxon>Saccharomycetaceae</taxon>
        <taxon>Kazachstania</taxon>
    </lineage>
</organism>
<dbReference type="Pfam" id="PF01409">
    <property type="entry name" value="tRNA-synt_2d"/>
    <property type="match status" value="2"/>
</dbReference>
<evidence type="ECO:0000256" key="6">
    <source>
        <dbReference type="ARBA" id="ARBA00022840"/>
    </source>
</evidence>
<evidence type="ECO:0000256" key="10">
    <source>
        <dbReference type="ARBA" id="ARBA00023146"/>
    </source>
</evidence>
<dbReference type="EC" id="6.1.1.20" evidence="3"/>
<sequence>MIVLLSRSKTFIPSFRRVFAYYSTSLPNTLDIAGKKYDTDSNYTNVTPSILSHVNENLHLRKHHPINTLRELIENTLNSVDNTFKTYNSFSPIVTTYQNFDVLDIPVDHPGRSKSDTYYINKDYLLRTHTSAHELECFHDLLLQENITNRGFLISADVYRRDEIDRTHYPVFYQMEGARIWDRSSLALLKSDLSKLENKLLDIDKGKNIIRLIVQDDVSLEGNPKQNYMTMEEYDLCSRHLKRSIELLIKQAFAQKIKNMTTADINQTTTELNVRWIKTSFPWTAPSWEIEVWWNGEWLELCGCGLIKQDVLLKAGYRSDSTIGWAFGLGLDRIAMLLFEIPDIRLLWTKDERFHQQFRDGAITSFKPYSKYPGSMRDMAFWLPDESLYVELHENDIMEIVRSVAGNLVESVKLIDKYRTPDTNRTSLCYRINYQSMDRNITNQEVNKLQELVQDQLMSKYNVILR</sequence>
<evidence type="ECO:0000256" key="5">
    <source>
        <dbReference type="ARBA" id="ARBA00022741"/>
    </source>
</evidence>
<dbReference type="InterPro" id="IPR004530">
    <property type="entry name" value="Phe-tRNA-synth_IIc_mito"/>
</dbReference>
<evidence type="ECO:0000256" key="3">
    <source>
        <dbReference type="ARBA" id="ARBA00012814"/>
    </source>
</evidence>
<dbReference type="GeneID" id="13887514"/>
<evidence type="ECO:0000259" key="15">
    <source>
        <dbReference type="PROSITE" id="PS50862"/>
    </source>
</evidence>
<dbReference type="FunFam" id="3.30.930.10:FF:000053">
    <property type="entry name" value="Phenylalanyl-tRNA synthetase mitochondrial"/>
    <property type="match status" value="1"/>
</dbReference>
<dbReference type="SMART" id="SM00896">
    <property type="entry name" value="FDX-ACB"/>
    <property type="match status" value="1"/>
</dbReference>
<dbReference type="InterPro" id="IPR002319">
    <property type="entry name" value="Phenylalanyl-tRNA_Synthase"/>
</dbReference>
<comment type="function">
    <text evidence="13">Is responsible for the charging of tRNA(Phe) with phenylalanine in mitochondrial translation.</text>
</comment>
<dbReference type="FunFam" id="3.30.70.380:FF:000002">
    <property type="entry name" value="phenylalanine--tRNA ligase, mitochondrial"/>
    <property type="match status" value="1"/>
</dbReference>
<keyword evidence="4" id="KW-0436">Ligase</keyword>
<evidence type="ECO:0000256" key="12">
    <source>
        <dbReference type="ARBA" id="ARBA00049255"/>
    </source>
</evidence>
<dbReference type="PANTHER" id="PTHR11538:SF41">
    <property type="entry name" value="PHENYLALANINE--TRNA LIGASE, MITOCHONDRIAL"/>
    <property type="match status" value="1"/>
</dbReference>
<dbReference type="CDD" id="cd00496">
    <property type="entry name" value="PheRS_alpha_core"/>
    <property type="match status" value="1"/>
</dbReference>
<dbReference type="NCBIfam" id="TIGR00469">
    <property type="entry name" value="pheS_mito"/>
    <property type="match status" value="1"/>
</dbReference>
<feature type="domain" description="FDX-ACB" evidence="16">
    <location>
        <begin position="370"/>
        <end position="466"/>
    </location>
</feature>
<dbReference type="GO" id="GO:0070156">
    <property type="term" value="P:mitochondrial phenylalanyl-tRNA aminoacylation"/>
    <property type="evidence" value="ECO:0007669"/>
    <property type="project" value="EnsemblFungi"/>
</dbReference>
<proteinExistence type="inferred from homology"/>
<dbReference type="InParanoid" id="H2AYW1"/>
<dbReference type="Gene3D" id="3.30.930.10">
    <property type="entry name" value="Bira Bifunctional Protein, Domain 2"/>
    <property type="match status" value="1"/>
</dbReference>
<dbReference type="SUPFAM" id="SSF55681">
    <property type="entry name" value="Class II aaRS and biotin synthetases"/>
    <property type="match status" value="1"/>
</dbReference>
<dbReference type="Pfam" id="PF03147">
    <property type="entry name" value="FDX-ACB"/>
    <property type="match status" value="1"/>
</dbReference>
<evidence type="ECO:0000256" key="8">
    <source>
        <dbReference type="ARBA" id="ARBA00022946"/>
    </source>
</evidence>
<comment type="subcellular location">
    <subcellularLocation>
        <location evidence="1">Mitochondrion matrix</location>
    </subcellularLocation>
</comment>
<dbReference type="Proteomes" id="UP000005220">
    <property type="component" value="Chromosome 8"/>
</dbReference>
<dbReference type="InterPro" id="IPR005121">
    <property type="entry name" value="Fdx_antiC-bd"/>
</dbReference>
<evidence type="ECO:0000256" key="14">
    <source>
        <dbReference type="ARBA" id="ARBA00073229"/>
    </source>
</evidence>
<gene>
    <name evidence="17" type="primary">KAFR0H01070</name>
    <name evidence="17" type="ORF">KAFR_0H01070</name>
</gene>
<keyword evidence="5" id="KW-0547">Nucleotide-binding</keyword>
<evidence type="ECO:0000256" key="7">
    <source>
        <dbReference type="ARBA" id="ARBA00022917"/>
    </source>
</evidence>
<dbReference type="FunCoup" id="H2AYW1">
    <property type="interactions" value="806"/>
</dbReference>
<dbReference type="STRING" id="1071382.H2AYW1"/>
<dbReference type="PROSITE" id="PS51447">
    <property type="entry name" value="FDX_ACB"/>
    <property type="match status" value="1"/>
</dbReference>
<dbReference type="PANTHER" id="PTHR11538">
    <property type="entry name" value="PHENYLALANYL-TRNA SYNTHETASE"/>
    <property type="match status" value="1"/>
</dbReference>
<keyword evidence="7" id="KW-0648">Protein biosynthesis</keyword>
<keyword evidence="18" id="KW-1185">Reference proteome</keyword>
<dbReference type="RefSeq" id="XP_003958652.1">
    <property type="nucleotide sequence ID" value="XM_003958603.1"/>
</dbReference>
<keyword evidence="6" id="KW-0067">ATP-binding</keyword>
<dbReference type="InterPro" id="IPR006195">
    <property type="entry name" value="aa-tRNA-synth_II"/>
</dbReference>
<protein>
    <recommendedName>
        <fullName evidence="14">Phenylalanine--tRNA ligase, mitochondrial</fullName>
        <ecNumber evidence="3">6.1.1.20</ecNumber>
    </recommendedName>
    <alternativeName>
        <fullName evidence="11">Phenylalanyl-tRNA synthetase</fullName>
    </alternativeName>
</protein>
<dbReference type="EMBL" id="HE650828">
    <property type="protein sequence ID" value="CCF59517.1"/>
    <property type="molecule type" value="Genomic_DNA"/>
</dbReference>
<evidence type="ECO:0000259" key="16">
    <source>
        <dbReference type="PROSITE" id="PS51447"/>
    </source>
</evidence>
<dbReference type="InterPro" id="IPR036690">
    <property type="entry name" value="Fdx_antiC-bd_sf"/>
</dbReference>
<evidence type="ECO:0000256" key="4">
    <source>
        <dbReference type="ARBA" id="ARBA00022598"/>
    </source>
</evidence>
<dbReference type="PROSITE" id="PS50862">
    <property type="entry name" value="AA_TRNA_LIGASE_II"/>
    <property type="match status" value="1"/>
</dbReference>
<dbReference type="eggNOG" id="KOG2783">
    <property type="taxonomic scope" value="Eukaryota"/>
</dbReference>
<dbReference type="HOGENOM" id="CLU_022696_0_1_1"/>
<evidence type="ECO:0000313" key="17">
    <source>
        <dbReference type="EMBL" id="CCF59517.1"/>
    </source>
</evidence>
<evidence type="ECO:0000256" key="11">
    <source>
        <dbReference type="ARBA" id="ARBA00031194"/>
    </source>
</evidence>
<feature type="domain" description="Aminoacyl-transfer RNA synthetases class-II family profile" evidence="15">
    <location>
        <begin position="156"/>
        <end position="368"/>
    </location>
</feature>
<comment type="catalytic activity">
    <reaction evidence="12">
        <text>tRNA(Phe) + L-phenylalanine + ATP = L-phenylalanyl-tRNA(Phe) + AMP + diphosphate + H(+)</text>
        <dbReference type="Rhea" id="RHEA:19413"/>
        <dbReference type="Rhea" id="RHEA-COMP:9668"/>
        <dbReference type="Rhea" id="RHEA-COMP:9699"/>
        <dbReference type="ChEBI" id="CHEBI:15378"/>
        <dbReference type="ChEBI" id="CHEBI:30616"/>
        <dbReference type="ChEBI" id="CHEBI:33019"/>
        <dbReference type="ChEBI" id="CHEBI:58095"/>
        <dbReference type="ChEBI" id="CHEBI:78442"/>
        <dbReference type="ChEBI" id="CHEBI:78531"/>
        <dbReference type="ChEBI" id="CHEBI:456215"/>
        <dbReference type="EC" id="6.1.1.20"/>
    </reaction>
</comment>
<dbReference type="GO" id="GO:0005759">
    <property type="term" value="C:mitochondrial matrix"/>
    <property type="evidence" value="ECO:0007669"/>
    <property type="project" value="UniProtKB-SubCell"/>
</dbReference>
<keyword evidence="8" id="KW-0809">Transit peptide</keyword>
<dbReference type="InterPro" id="IPR045864">
    <property type="entry name" value="aa-tRNA-synth_II/BPL/LPL"/>
</dbReference>
<comment type="similarity">
    <text evidence="2">Belongs to the class-II aminoacyl-tRNA synthetase family.</text>
</comment>